<evidence type="ECO:0000259" key="2">
    <source>
        <dbReference type="Pfam" id="PF07969"/>
    </source>
</evidence>
<dbReference type="Gene3D" id="3.30.1490.130">
    <property type="entry name" value="D-aminoacylase. Domain 3"/>
    <property type="match status" value="1"/>
</dbReference>
<dbReference type="SUPFAM" id="SSF51556">
    <property type="entry name" value="Metallo-dependent hydrolases"/>
    <property type="match status" value="1"/>
</dbReference>
<dbReference type="AlphaFoldDB" id="A0A2P7QSP6"/>
<dbReference type="GO" id="GO:0016811">
    <property type="term" value="F:hydrolase activity, acting on carbon-nitrogen (but not peptide) bonds, in linear amides"/>
    <property type="evidence" value="ECO:0007669"/>
    <property type="project" value="InterPro"/>
</dbReference>
<evidence type="ECO:0000256" key="1">
    <source>
        <dbReference type="SAM" id="MobiDB-lite"/>
    </source>
</evidence>
<dbReference type="PANTHER" id="PTHR11647:SF1">
    <property type="entry name" value="COLLAPSIN RESPONSE MEDIATOR PROTEIN"/>
    <property type="match status" value="1"/>
</dbReference>
<evidence type="ECO:0000313" key="4">
    <source>
        <dbReference type="Proteomes" id="UP000241167"/>
    </source>
</evidence>
<dbReference type="SUPFAM" id="SSF51338">
    <property type="entry name" value="Composite domain of metallo-dependent hydrolases"/>
    <property type="match status" value="1"/>
</dbReference>
<dbReference type="Proteomes" id="UP000241167">
    <property type="component" value="Unassembled WGS sequence"/>
</dbReference>
<dbReference type="InterPro" id="IPR013108">
    <property type="entry name" value="Amidohydro_3"/>
</dbReference>
<dbReference type="InterPro" id="IPR011059">
    <property type="entry name" value="Metal-dep_hydrolase_composite"/>
</dbReference>
<proteinExistence type="predicted"/>
<dbReference type="InterPro" id="IPR023100">
    <property type="entry name" value="D-aminoacylase_insert_dom_sf"/>
</dbReference>
<protein>
    <submittedName>
        <fullName evidence="3">Aminoacylase</fullName>
    </submittedName>
</protein>
<organism evidence="3 4">
    <name type="scientific">Allosphingosinicella deserti</name>
    <dbReference type="NCBI Taxonomy" id="2116704"/>
    <lineage>
        <taxon>Bacteria</taxon>
        <taxon>Pseudomonadati</taxon>
        <taxon>Pseudomonadota</taxon>
        <taxon>Alphaproteobacteria</taxon>
        <taxon>Sphingomonadales</taxon>
        <taxon>Sphingomonadaceae</taxon>
        <taxon>Allosphingosinicella</taxon>
    </lineage>
</organism>
<comment type="caution">
    <text evidence="3">The sequence shown here is derived from an EMBL/GenBank/DDBJ whole genome shotgun (WGS) entry which is preliminary data.</text>
</comment>
<dbReference type="OrthoDB" id="9766983at2"/>
<reference evidence="3 4" key="1">
    <citation type="submission" date="2018-03" db="EMBL/GenBank/DDBJ databases">
        <title>The draft genome of Sphingosinicella sp. GL-C-18.</title>
        <authorList>
            <person name="Liu L."/>
            <person name="Li L."/>
            <person name="Liang L."/>
            <person name="Zhang X."/>
            <person name="Wang T."/>
        </authorList>
    </citation>
    <scope>NUCLEOTIDE SEQUENCE [LARGE SCALE GENOMIC DNA]</scope>
    <source>
        <strain evidence="3 4">GL-C-18</strain>
    </source>
</reference>
<accession>A0A2P7QSP6</accession>
<dbReference type="InterPro" id="IPR032466">
    <property type="entry name" value="Metal_Hydrolase"/>
</dbReference>
<dbReference type="EMBL" id="PXYI01000003">
    <property type="protein sequence ID" value="PSJ40985.1"/>
    <property type="molecule type" value="Genomic_DNA"/>
</dbReference>
<dbReference type="CDD" id="cd01297">
    <property type="entry name" value="D-aminoacylase"/>
    <property type="match status" value="1"/>
</dbReference>
<keyword evidence="4" id="KW-1185">Reference proteome</keyword>
<feature type="domain" description="Amidohydrolase 3" evidence="2">
    <location>
        <begin position="59"/>
        <end position="528"/>
    </location>
</feature>
<feature type="region of interest" description="Disordered" evidence="1">
    <location>
        <begin position="534"/>
        <end position="553"/>
    </location>
</feature>
<dbReference type="InterPro" id="IPR050378">
    <property type="entry name" value="Metallo-dep_Hydrolases_sf"/>
</dbReference>
<sequence length="553" mass="59004">MAGSAAVPSRDVATPAFDLVLRGGSVYDGSGAAPFTGDVAVKGDRIVAVAPRIGGKGRQEVDASGLAVAPGFINMLSWATESLIEDGRSQSDIRQGVTLEVFGEGSSMGPLNAEMKRDELAEQGDIRFPITWTTLGEYLQMLQKKGVSTNVASFVGATTVRIHELGKNDVDPTPAQLDRMRALVRQGMNEGALGVGSSLIYAPAYFAETPELIALAAEAGKCGGMYISHIRDEGPKLLESIDELIEISEKSGAPAELYHMKQSGRENWGKIDAAIARIEAARARGLRITADMYTYPASSTGFDAAMPLWVQEGGIDAWVSRLKDPAIRARLLAEMAKAEGSENMKLLVREPDKILLLAFKNPALKPLTGKSLAEVARARGTSPAETAADLIVEDHTRIQVAYFGMNEANVARQTGLPWVSFGSDASSQAPEGAFLKSSTHPRAYGTFARVLGKYVQDEKTLSLQEAVRRLSAFPAANLGLADRGALKPGNFADIVLFDPATIRDTATFEKPQSYAVGMRHVFVNGVQVLRDGEHTGATPGRFVRGRGAGKCPA</sequence>
<dbReference type="Pfam" id="PF07969">
    <property type="entry name" value="Amidohydro_3"/>
    <property type="match status" value="1"/>
</dbReference>
<dbReference type="Gene3D" id="2.30.40.10">
    <property type="entry name" value="Urease, subunit C, domain 1"/>
    <property type="match status" value="1"/>
</dbReference>
<dbReference type="PANTHER" id="PTHR11647">
    <property type="entry name" value="HYDRANTOINASE/DIHYDROPYRIMIDINASE FAMILY MEMBER"/>
    <property type="match status" value="1"/>
</dbReference>
<dbReference type="Gene3D" id="3.20.20.140">
    <property type="entry name" value="Metal-dependent hydrolases"/>
    <property type="match status" value="1"/>
</dbReference>
<gene>
    <name evidence="3" type="ORF">C7I55_09160</name>
</gene>
<evidence type="ECO:0000313" key="3">
    <source>
        <dbReference type="EMBL" id="PSJ40985.1"/>
    </source>
</evidence>
<name>A0A2P7QSP6_9SPHN</name>